<evidence type="ECO:0000313" key="1">
    <source>
        <dbReference type="EMBL" id="ETA67651.1"/>
    </source>
</evidence>
<accession>W9DW50</accession>
<dbReference type="EMBL" id="AZAJ01000001">
    <property type="protein sequence ID" value="ETA67651.1"/>
    <property type="molecule type" value="Genomic_DNA"/>
</dbReference>
<reference evidence="1 2" key="1">
    <citation type="submission" date="2013-08" db="EMBL/GenBank/DDBJ databases">
        <authorList>
            <consortium name="DOE Joint Genome Institute"/>
            <person name="Eisen J."/>
            <person name="Huntemann M."/>
            <person name="Han J."/>
            <person name="Chen A."/>
            <person name="Kyrpides N."/>
            <person name="Mavromatis K."/>
            <person name="Markowitz V."/>
            <person name="Palaniappan K."/>
            <person name="Ivanova N."/>
            <person name="Schaumberg A."/>
            <person name="Pati A."/>
            <person name="Liolios K."/>
            <person name="Nordberg H.P."/>
            <person name="Cantor M.N."/>
            <person name="Hua S.X."/>
            <person name="Woyke T."/>
        </authorList>
    </citation>
    <scope>NUCLEOTIDE SEQUENCE [LARGE SCALE GENOMIC DNA]</scope>
    <source>
        <strain evidence="1 2">DSM 2278</strain>
    </source>
</reference>
<proteinExistence type="predicted"/>
<sequence>MKKHEVLIDNIPAVLWGENNRKLFVAVHGNMSHKNDIPISILAEETVPLGYQVLSFDLPQHGDRINETAPCKVQNCISDLCKIIEYAQTKANDISLFACSMGAYFSLLAFKELPLQQCLFLSPVVNMERIIDNMMKWLNISEEQLKKEREIDTPIGQTLYWDYYCYVKENPIVRWDNPTAILYGEEDNICEYDIVNSFSRKFNCHLEVMKNGEHYFHTPDQLSYYRKWLADHLCKL</sequence>
<evidence type="ECO:0000313" key="2">
    <source>
        <dbReference type="Proteomes" id="UP000019483"/>
    </source>
</evidence>
<protein>
    <submittedName>
        <fullName evidence="1">Esterase/lipase</fullName>
    </submittedName>
</protein>
<gene>
    <name evidence="1" type="ORF">MettiDRAFT_1079</name>
</gene>
<organism evidence="1 2">
    <name type="scientific">Methanolobus tindarius DSM 2278</name>
    <dbReference type="NCBI Taxonomy" id="1090322"/>
    <lineage>
        <taxon>Archaea</taxon>
        <taxon>Methanobacteriati</taxon>
        <taxon>Methanobacteriota</taxon>
        <taxon>Stenosarchaea group</taxon>
        <taxon>Methanomicrobia</taxon>
        <taxon>Methanosarcinales</taxon>
        <taxon>Methanosarcinaceae</taxon>
        <taxon>Methanolobus</taxon>
    </lineage>
</organism>
<dbReference type="InterPro" id="IPR029058">
    <property type="entry name" value="AB_hydrolase_fold"/>
</dbReference>
<comment type="caution">
    <text evidence="1">The sequence shown here is derived from an EMBL/GenBank/DDBJ whole genome shotgun (WGS) entry which is preliminary data.</text>
</comment>
<dbReference type="Gene3D" id="3.40.50.1820">
    <property type="entry name" value="alpha/beta hydrolase"/>
    <property type="match status" value="1"/>
</dbReference>
<keyword evidence="2" id="KW-1185">Reference proteome</keyword>
<dbReference type="SUPFAM" id="SSF53474">
    <property type="entry name" value="alpha/beta-Hydrolases"/>
    <property type="match status" value="1"/>
</dbReference>
<name>W9DW50_METTI</name>
<dbReference type="AlphaFoldDB" id="W9DW50"/>
<dbReference type="STRING" id="1090322.MettiDRAFT_1079"/>
<dbReference type="OrthoDB" id="7531at2157"/>
<dbReference type="Proteomes" id="UP000019483">
    <property type="component" value="Unassembled WGS sequence"/>
</dbReference>
<dbReference type="RefSeq" id="WP_023844787.1">
    <property type="nucleotide sequence ID" value="NZ_AZAJ01000001.1"/>
</dbReference>
<dbReference type="GeneID" id="96960241"/>